<keyword evidence="9 11" id="KW-0030">Aminoacyl-tRNA synthetase</keyword>
<dbReference type="PANTHER" id="PTHR11956">
    <property type="entry name" value="ARGINYL-TRNA SYNTHETASE"/>
    <property type="match status" value="1"/>
</dbReference>
<dbReference type="InterPro" id="IPR009080">
    <property type="entry name" value="tRNAsynth_Ia_anticodon-bd"/>
</dbReference>
<dbReference type="InterPro" id="IPR036695">
    <property type="entry name" value="Arg-tRNA-synth_N_sf"/>
</dbReference>
<organism evidence="15 16">
    <name type="scientific">Mycoplasma phocimorsus</name>
    <dbReference type="NCBI Taxonomy" id="3045839"/>
    <lineage>
        <taxon>Bacteria</taxon>
        <taxon>Bacillati</taxon>
        <taxon>Mycoplasmatota</taxon>
        <taxon>Mollicutes</taxon>
        <taxon>Mycoplasmataceae</taxon>
        <taxon>Mycoplasma</taxon>
    </lineage>
</organism>
<evidence type="ECO:0000313" key="15">
    <source>
        <dbReference type="EMBL" id="MDJ1645735.1"/>
    </source>
</evidence>
<evidence type="ECO:0000256" key="4">
    <source>
        <dbReference type="ARBA" id="ARBA00022490"/>
    </source>
</evidence>
<dbReference type="InterPro" id="IPR001278">
    <property type="entry name" value="Arg-tRNA-ligase"/>
</dbReference>
<accession>A0AAJ1UWR7</accession>
<dbReference type="Pfam" id="PF05746">
    <property type="entry name" value="DALR_1"/>
    <property type="match status" value="1"/>
</dbReference>
<dbReference type="GO" id="GO:0004814">
    <property type="term" value="F:arginine-tRNA ligase activity"/>
    <property type="evidence" value="ECO:0007669"/>
    <property type="project" value="UniProtKB-UniRule"/>
</dbReference>
<evidence type="ECO:0000256" key="8">
    <source>
        <dbReference type="ARBA" id="ARBA00022917"/>
    </source>
</evidence>
<keyword evidence="7 11" id="KW-0067">ATP-binding</keyword>
<gene>
    <name evidence="11 15" type="primary">argS</name>
    <name evidence="15" type="ORF">QLQ80_01350</name>
</gene>
<dbReference type="Proteomes" id="UP001224428">
    <property type="component" value="Unassembled WGS sequence"/>
</dbReference>
<comment type="similarity">
    <text evidence="2 11 12">Belongs to the class-I aminoacyl-tRNA synthetase family.</text>
</comment>
<dbReference type="SUPFAM" id="SSF52374">
    <property type="entry name" value="Nucleotidylyl transferase"/>
    <property type="match status" value="1"/>
</dbReference>
<dbReference type="EC" id="6.1.1.19" evidence="11"/>
<dbReference type="SMART" id="SM00836">
    <property type="entry name" value="DALR_1"/>
    <property type="match status" value="1"/>
</dbReference>
<dbReference type="Gene3D" id="3.40.50.620">
    <property type="entry name" value="HUPs"/>
    <property type="match status" value="1"/>
</dbReference>
<evidence type="ECO:0000256" key="11">
    <source>
        <dbReference type="HAMAP-Rule" id="MF_00123"/>
    </source>
</evidence>
<dbReference type="GO" id="GO:0006420">
    <property type="term" value="P:arginyl-tRNA aminoacylation"/>
    <property type="evidence" value="ECO:0007669"/>
    <property type="project" value="UniProtKB-UniRule"/>
</dbReference>
<keyword evidence="16" id="KW-1185">Reference proteome</keyword>
<dbReference type="InterPro" id="IPR001412">
    <property type="entry name" value="aa-tRNA-synth_I_CS"/>
</dbReference>
<dbReference type="Gene3D" id="3.30.1360.70">
    <property type="entry name" value="Arginyl tRNA synthetase N-terminal domain"/>
    <property type="match status" value="1"/>
</dbReference>
<evidence type="ECO:0000256" key="6">
    <source>
        <dbReference type="ARBA" id="ARBA00022741"/>
    </source>
</evidence>
<dbReference type="Pfam" id="PF00750">
    <property type="entry name" value="tRNA-synt_1d"/>
    <property type="match status" value="1"/>
</dbReference>
<evidence type="ECO:0000256" key="5">
    <source>
        <dbReference type="ARBA" id="ARBA00022598"/>
    </source>
</evidence>
<dbReference type="RefSeq" id="WP_283827218.1">
    <property type="nucleotide sequence ID" value="NZ_JASDDP010000013.1"/>
</dbReference>
<dbReference type="Pfam" id="PF03485">
    <property type="entry name" value="Arg_tRNA_synt_N"/>
    <property type="match status" value="1"/>
</dbReference>
<feature type="domain" description="DALR anticodon binding" evidence="13">
    <location>
        <begin position="427"/>
        <end position="540"/>
    </location>
</feature>
<dbReference type="InterPro" id="IPR008909">
    <property type="entry name" value="DALR_anticod-bd"/>
</dbReference>
<evidence type="ECO:0000256" key="1">
    <source>
        <dbReference type="ARBA" id="ARBA00004496"/>
    </source>
</evidence>
<evidence type="ECO:0000259" key="13">
    <source>
        <dbReference type="SMART" id="SM00836"/>
    </source>
</evidence>
<evidence type="ECO:0000259" key="14">
    <source>
        <dbReference type="SMART" id="SM01016"/>
    </source>
</evidence>
<evidence type="ECO:0000256" key="9">
    <source>
        <dbReference type="ARBA" id="ARBA00023146"/>
    </source>
</evidence>
<protein>
    <recommendedName>
        <fullName evidence="11">Arginine--tRNA ligase</fullName>
        <ecNumber evidence="11">6.1.1.19</ecNumber>
    </recommendedName>
    <alternativeName>
        <fullName evidence="11">Arginyl-tRNA synthetase</fullName>
        <shortName evidence="11">ArgRS</shortName>
    </alternativeName>
</protein>
<dbReference type="NCBIfam" id="TIGR00456">
    <property type="entry name" value="argS"/>
    <property type="match status" value="1"/>
</dbReference>
<comment type="subcellular location">
    <subcellularLocation>
        <location evidence="1 11">Cytoplasm</location>
    </subcellularLocation>
</comment>
<evidence type="ECO:0000256" key="7">
    <source>
        <dbReference type="ARBA" id="ARBA00022840"/>
    </source>
</evidence>
<keyword evidence="4 11" id="KW-0963">Cytoplasm</keyword>
<dbReference type="PRINTS" id="PR01038">
    <property type="entry name" value="TRNASYNTHARG"/>
</dbReference>
<dbReference type="AlphaFoldDB" id="A0AAJ1UWR7"/>
<dbReference type="FunFam" id="3.40.50.620:FF:000062">
    <property type="entry name" value="Arginine--tRNA ligase"/>
    <property type="match status" value="1"/>
</dbReference>
<dbReference type="SUPFAM" id="SSF47323">
    <property type="entry name" value="Anticodon-binding domain of a subclass of class I aminoacyl-tRNA synthetases"/>
    <property type="match status" value="1"/>
</dbReference>
<keyword evidence="6 11" id="KW-0547">Nucleotide-binding</keyword>
<dbReference type="PROSITE" id="PS00178">
    <property type="entry name" value="AA_TRNA_LIGASE_I"/>
    <property type="match status" value="1"/>
</dbReference>
<dbReference type="InterPro" id="IPR005148">
    <property type="entry name" value="Arg-tRNA-synth_N"/>
</dbReference>
<dbReference type="InterPro" id="IPR035684">
    <property type="entry name" value="ArgRS_core"/>
</dbReference>
<reference evidence="15" key="1">
    <citation type="submission" date="2023-05" db="EMBL/GenBank/DDBJ databases">
        <title>Mycoplasma phocimorsus sp. nov., isolated from Scandinavian patients with seal finger or septic arthritis after contact with seals.</title>
        <authorList>
            <person name="Skafte-Holm A."/>
            <person name="Pedersen T.R."/>
            <person name="Froelund M."/>
            <person name="Stegger M."/>
            <person name="Qvortrup K."/>
            <person name="Michaels D.L."/>
            <person name="Brown D.R."/>
            <person name="Jensen J.S."/>
        </authorList>
    </citation>
    <scope>NUCLEOTIDE SEQUENCE</scope>
    <source>
        <strain evidence="15">M5725</strain>
    </source>
</reference>
<feature type="short sequence motif" description="'HIGH' region" evidence="11">
    <location>
        <begin position="120"/>
        <end position="130"/>
    </location>
</feature>
<evidence type="ECO:0000256" key="10">
    <source>
        <dbReference type="ARBA" id="ARBA00049339"/>
    </source>
</evidence>
<evidence type="ECO:0000256" key="3">
    <source>
        <dbReference type="ARBA" id="ARBA00011245"/>
    </source>
</evidence>
<dbReference type="GO" id="GO:0005737">
    <property type="term" value="C:cytoplasm"/>
    <property type="evidence" value="ECO:0007669"/>
    <property type="project" value="UniProtKB-SubCell"/>
</dbReference>
<dbReference type="SMART" id="SM01016">
    <property type="entry name" value="Arg_tRNA_synt_N"/>
    <property type="match status" value="1"/>
</dbReference>
<evidence type="ECO:0000313" key="16">
    <source>
        <dbReference type="Proteomes" id="UP001224428"/>
    </source>
</evidence>
<proteinExistence type="inferred from homology"/>
<dbReference type="SUPFAM" id="SSF55190">
    <property type="entry name" value="Arginyl-tRNA synthetase (ArgRS), N-terminal 'additional' domain"/>
    <property type="match status" value="1"/>
</dbReference>
<dbReference type="EMBL" id="JASDDP010000013">
    <property type="protein sequence ID" value="MDJ1645735.1"/>
    <property type="molecule type" value="Genomic_DNA"/>
</dbReference>
<dbReference type="CDD" id="cd00671">
    <property type="entry name" value="ArgRS_core"/>
    <property type="match status" value="1"/>
</dbReference>
<dbReference type="Gene3D" id="1.10.730.10">
    <property type="entry name" value="Isoleucyl-tRNA Synthetase, Domain 1"/>
    <property type="match status" value="1"/>
</dbReference>
<comment type="catalytic activity">
    <reaction evidence="10 11">
        <text>tRNA(Arg) + L-arginine + ATP = L-arginyl-tRNA(Arg) + AMP + diphosphate</text>
        <dbReference type="Rhea" id="RHEA:20301"/>
        <dbReference type="Rhea" id="RHEA-COMP:9658"/>
        <dbReference type="Rhea" id="RHEA-COMP:9673"/>
        <dbReference type="ChEBI" id="CHEBI:30616"/>
        <dbReference type="ChEBI" id="CHEBI:32682"/>
        <dbReference type="ChEBI" id="CHEBI:33019"/>
        <dbReference type="ChEBI" id="CHEBI:78442"/>
        <dbReference type="ChEBI" id="CHEBI:78513"/>
        <dbReference type="ChEBI" id="CHEBI:456215"/>
        <dbReference type="EC" id="6.1.1.19"/>
    </reaction>
</comment>
<dbReference type="GO" id="GO:0005524">
    <property type="term" value="F:ATP binding"/>
    <property type="evidence" value="ECO:0007669"/>
    <property type="project" value="UniProtKB-UniRule"/>
</dbReference>
<evidence type="ECO:0000256" key="2">
    <source>
        <dbReference type="ARBA" id="ARBA00005594"/>
    </source>
</evidence>
<evidence type="ECO:0000256" key="12">
    <source>
        <dbReference type="RuleBase" id="RU363038"/>
    </source>
</evidence>
<dbReference type="InterPro" id="IPR014729">
    <property type="entry name" value="Rossmann-like_a/b/a_fold"/>
</dbReference>
<comment type="subunit">
    <text evidence="3 11">Monomer.</text>
</comment>
<keyword evidence="5 11" id="KW-0436">Ligase</keyword>
<dbReference type="PANTHER" id="PTHR11956:SF5">
    <property type="entry name" value="ARGININE--TRNA LIGASE, CYTOPLASMIC"/>
    <property type="match status" value="1"/>
</dbReference>
<sequence length="540" mass="61842">MNNIKINNLILNELKIIANKLGIEKIPVLIDSRRHGDFTSNIAMGNKKDPIILAQEICALLEPKKAELSIDKIEIAKPGFINFYLNNNYIANALKSIVNLKDEYGKGNKKGKVNVEFVSANPTGYLHVGHARNAAIGSAIANIFEFAGMDVTTEYYINDAGAQINILAESLYARYQQIFDENFSMPEECYRGEDIIWAANEFYKKYNDKYKNIPLKKEVLKLFKEEGLSLFLCEIKKDLARFNVFFDKYFSEKSLYENNKQIIKDTLSKLKNTYQKDGATWLKTTIHGDDKDRVLIKENGEYTYFMPDIAYHNIKFNEIGKDGIVMNIWGADHSGYIKRMQCAMKDLGQKEENLNILCMQLVRLIKNGEEFKMSKRKGTSFFLREFIDIVGVDSARFILLDRTYNTKLDFDINIATSKTNDNPVILVQYANARAFSLLEKANYAYAENINTDCLNVKDIQLTKLVLEFPEIIKNSAEKQTTNMLTQYLIKLAKEFNSWYSNSPKVIESENAQTLLMIVKAVNITIENGLRVLGISIKHNM</sequence>
<dbReference type="HAMAP" id="MF_00123">
    <property type="entry name" value="Arg_tRNA_synth"/>
    <property type="match status" value="1"/>
</dbReference>
<comment type="caution">
    <text evidence="15">The sequence shown here is derived from an EMBL/GenBank/DDBJ whole genome shotgun (WGS) entry which is preliminary data.</text>
</comment>
<feature type="domain" description="Arginyl tRNA synthetase N-terminal" evidence="14">
    <location>
        <begin position="8"/>
        <end position="85"/>
    </location>
</feature>
<keyword evidence="8 11" id="KW-0648">Protein biosynthesis</keyword>
<name>A0AAJ1UWR7_9MOLU</name>